<feature type="transmembrane region" description="Helical" evidence="1">
    <location>
        <begin position="57"/>
        <end position="77"/>
    </location>
</feature>
<gene>
    <name evidence="3" type="primary">LOC114241342</name>
</gene>
<evidence type="ECO:0000256" key="1">
    <source>
        <dbReference type="SAM" id="Phobius"/>
    </source>
</evidence>
<protein>
    <submittedName>
        <fullName evidence="3">Uncharacterized protein LOC114241342</fullName>
    </submittedName>
</protein>
<evidence type="ECO:0000313" key="3">
    <source>
        <dbReference type="RefSeq" id="XP_028027951.1"/>
    </source>
</evidence>
<dbReference type="RefSeq" id="XP_028027951.1">
    <property type="nucleotide sequence ID" value="XM_028172150.1"/>
</dbReference>
<keyword evidence="1" id="KW-0812">Transmembrane</keyword>
<dbReference type="InterPro" id="IPR029160">
    <property type="entry name" value="UQCC4"/>
</dbReference>
<accession>A0A6J2JEN6</accession>
<organism evidence="2 3">
    <name type="scientific">Bombyx mandarina</name>
    <name type="common">Wild silk moth</name>
    <name type="synonym">Wild silkworm</name>
    <dbReference type="NCBI Taxonomy" id="7092"/>
    <lineage>
        <taxon>Eukaryota</taxon>
        <taxon>Metazoa</taxon>
        <taxon>Ecdysozoa</taxon>
        <taxon>Arthropoda</taxon>
        <taxon>Hexapoda</taxon>
        <taxon>Insecta</taxon>
        <taxon>Pterygota</taxon>
        <taxon>Neoptera</taxon>
        <taxon>Endopterygota</taxon>
        <taxon>Lepidoptera</taxon>
        <taxon>Glossata</taxon>
        <taxon>Ditrysia</taxon>
        <taxon>Bombycoidea</taxon>
        <taxon>Bombycidae</taxon>
        <taxon>Bombycinae</taxon>
        <taxon>Bombyx</taxon>
    </lineage>
</organism>
<dbReference type="AlphaFoldDB" id="A0A6J2JEN6"/>
<sequence length="136" mass="16047">MLRNLNYLRHCFRVSGIRSKSSNVEINENEPVKFSTSRAASRGPVPLISKINDDMPWYQPYVVIGSVAIFMLYFCVLREESDIDREFDKTLYDRIKGLEKEQLLQSYRYNKEHGKSVIEIEERLLEIEKAEKELQL</sequence>
<evidence type="ECO:0000313" key="2">
    <source>
        <dbReference type="Proteomes" id="UP000504629"/>
    </source>
</evidence>
<name>A0A6J2JEN6_BOMMA</name>
<dbReference type="Pfam" id="PF15013">
    <property type="entry name" value="CCSMST1"/>
    <property type="match status" value="1"/>
</dbReference>
<proteinExistence type="predicted"/>
<dbReference type="PANTHER" id="PTHR35268">
    <property type="entry name" value="PROTEIN CCSMST1"/>
    <property type="match status" value="1"/>
</dbReference>
<keyword evidence="1" id="KW-0472">Membrane</keyword>
<dbReference type="PANTHER" id="PTHR35268:SF1">
    <property type="entry name" value="UBIQUINOL-CYTOCHROME-C REDUCTASE COMPLEX ASSEMBLY FACTOR 4"/>
    <property type="match status" value="1"/>
</dbReference>
<keyword evidence="2" id="KW-1185">Reference proteome</keyword>
<reference evidence="3" key="1">
    <citation type="submission" date="2025-08" db="UniProtKB">
        <authorList>
            <consortium name="RefSeq"/>
        </authorList>
    </citation>
    <scope>IDENTIFICATION</scope>
    <source>
        <tissue evidence="3">Silk gland</tissue>
    </source>
</reference>
<dbReference type="Proteomes" id="UP000504629">
    <property type="component" value="Unplaced"/>
</dbReference>
<dbReference type="KEGG" id="bman:114241342"/>
<keyword evidence="1" id="KW-1133">Transmembrane helix</keyword>
<dbReference type="OrthoDB" id="5783753at2759"/>
<dbReference type="GeneID" id="114241342"/>